<evidence type="ECO:0000313" key="9">
    <source>
        <dbReference type="EMBL" id="SDR40000.1"/>
    </source>
</evidence>
<evidence type="ECO:0000256" key="3">
    <source>
        <dbReference type="ARBA" id="ARBA00022519"/>
    </source>
</evidence>
<keyword evidence="3" id="KW-0472">Membrane</keyword>
<keyword evidence="6" id="KW-1278">Translocase</keyword>
<dbReference type="RefSeq" id="WP_074770470.1">
    <property type="nucleotide sequence ID" value="NZ_FNKP01000002.1"/>
</dbReference>
<organism evidence="9 10">
    <name type="scientific">Paraburkholderia fungorum</name>
    <dbReference type="NCBI Taxonomy" id="134537"/>
    <lineage>
        <taxon>Bacteria</taxon>
        <taxon>Pseudomonadati</taxon>
        <taxon>Pseudomonadota</taxon>
        <taxon>Betaproteobacteria</taxon>
        <taxon>Burkholderiales</taxon>
        <taxon>Burkholderiaceae</taxon>
        <taxon>Paraburkholderia</taxon>
    </lineage>
</organism>
<dbReference type="Pfam" id="PF00005">
    <property type="entry name" value="ABC_tran"/>
    <property type="match status" value="1"/>
</dbReference>
<dbReference type="InterPro" id="IPR017871">
    <property type="entry name" value="ABC_transporter-like_CS"/>
</dbReference>
<proteinExistence type="predicted"/>
<reference evidence="10" key="1">
    <citation type="submission" date="2016-10" db="EMBL/GenBank/DDBJ databases">
        <authorList>
            <person name="Varghese N."/>
        </authorList>
    </citation>
    <scope>NUCLEOTIDE SEQUENCE [LARGE SCALE GENOMIC DNA]</scope>
    <source>
        <strain evidence="10">GAS106B</strain>
    </source>
</reference>
<feature type="domain" description="ABC transporter" evidence="8">
    <location>
        <begin position="2"/>
        <end position="257"/>
    </location>
</feature>
<dbReference type="GO" id="GO:0016887">
    <property type="term" value="F:ATP hydrolysis activity"/>
    <property type="evidence" value="ECO:0007669"/>
    <property type="project" value="InterPro"/>
</dbReference>
<accession>A0A1H1IQX5</accession>
<evidence type="ECO:0000256" key="4">
    <source>
        <dbReference type="ARBA" id="ARBA00022741"/>
    </source>
</evidence>
<dbReference type="AlphaFoldDB" id="A0A1H1IQX5"/>
<keyword evidence="5 9" id="KW-0067">ATP-binding</keyword>
<comment type="function">
    <text evidence="7">Part of the ABC transporter complex HmuTUV involved in hemin import. Responsible for energy coupling to the transport system.</text>
</comment>
<keyword evidence="3" id="KW-0997">Cell inner membrane</keyword>
<dbReference type="PROSITE" id="PS00211">
    <property type="entry name" value="ABC_TRANSPORTER_1"/>
    <property type="match status" value="1"/>
</dbReference>
<name>A0A1H1IQX5_9BURK</name>
<keyword evidence="10" id="KW-1185">Reference proteome</keyword>
<dbReference type="PANTHER" id="PTHR42794:SF1">
    <property type="entry name" value="HEMIN IMPORT ATP-BINDING PROTEIN HMUV"/>
    <property type="match status" value="1"/>
</dbReference>
<dbReference type="Gene3D" id="3.40.50.300">
    <property type="entry name" value="P-loop containing nucleotide triphosphate hydrolases"/>
    <property type="match status" value="1"/>
</dbReference>
<evidence type="ECO:0000259" key="8">
    <source>
        <dbReference type="PROSITE" id="PS50893"/>
    </source>
</evidence>
<sequence length="276" mass="30199">MLEVKNVYVRYGDRTVIDNVSLAVRPGEFTVVLGRNGAGKSTLLKALAGDFNAPSVRNFFGYSGTTLLNDKPINVISSDQLARTRAVLSQTFQNSFPIRVEELVSIGRYPHLSRVRSSVGEQIVIDDVLGLAGITHLKTRDITTLSGGELARAQFARTLAQLWLSDDADSQERSTRFLLLDEPTAALDLVHQHKLFATVKELTHSWGIGALAIAHDCNLAARYADRMIFLADGRLIAEGAPQEVVSETVIEQCFGLAVRVVHDDLDGTPYLIPASR</sequence>
<evidence type="ECO:0000256" key="6">
    <source>
        <dbReference type="ARBA" id="ARBA00022967"/>
    </source>
</evidence>
<dbReference type="PANTHER" id="PTHR42794">
    <property type="entry name" value="HEMIN IMPORT ATP-BINDING PROTEIN HMUV"/>
    <property type="match status" value="1"/>
</dbReference>
<dbReference type="OrthoDB" id="5296765at2"/>
<evidence type="ECO:0000256" key="5">
    <source>
        <dbReference type="ARBA" id="ARBA00022840"/>
    </source>
</evidence>
<gene>
    <name evidence="9" type="ORF">SAMN05443245_5512</name>
</gene>
<dbReference type="PROSITE" id="PS50893">
    <property type="entry name" value="ABC_TRANSPORTER_2"/>
    <property type="match status" value="1"/>
</dbReference>
<evidence type="ECO:0000256" key="7">
    <source>
        <dbReference type="ARBA" id="ARBA00037066"/>
    </source>
</evidence>
<evidence type="ECO:0000313" key="10">
    <source>
        <dbReference type="Proteomes" id="UP000183487"/>
    </source>
</evidence>
<dbReference type="Proteomes" id="UP000183487">
    <property type="component" value="Unassembled WGS sequence"/>
</dbReference>
<dbReference type="EMBL" id="FNKP01000002">
    <property type="protein sequence ID" value="SDR40000.1"/>
    <property type="molecule type" value="Genomic_DNA"/>
</dbReference>
<dbReference type="SMART" id="SM00382">
    <property type="entry name" value="AAA"/>
    <property type="match status" value="1"/>
</dbReference>
<keyword evidence="1" id="KW-0813">Transport</keyword>
<protein>
    <submittedName>
        <fullName evidence="9">Iron complex transport system ATP-binding protein</fullName>
    </submittedName>
</protein>
<dbReference type="InterPro" id="IPR003439">
    <property type="entry name" value="ABC_transporter-like_ATP-bd"/>
</dbReference>
<evidence type="ECO:0000256" key="2">
    <source>
        <dbReference type="ARBA" id="ARBA00022475"/>
    </source>
</evidence>
<evidence type="ECO:0000256" key="1">
    <source>
        <dbReference type="ARBA" id="ARBA00022448"/>
    </source>
</evidence>
<keyword evidence="4" id="KW-0547">Nucleotide-binding</keyword>
<dbReference type="InterPro" id="IPR027417">
    <property type="entry name" value="P-loop_NTPase"/>
</dbReference>
<dbReference type="GO" id="GO:0005524">
    <property type="term" value="F:ATP binding"/>
    <property type="evidence" value="ECO:0007669"/>
    <property type="project" value="UniProtKB-KW"/>
</dbReference>
<keyword evidence="2" id="KW-1003">Cell membrane</keyword>
<dbReference type="CDD" id="cd03214">
    <property type="entry name" value="ABC_Iron-Siderophores_B12_Hemin"/>
    <property type="match status" value="1"/>
</dbReference>
<dbReference type="SUPFAM" id="SSF52540">
    <property type="entry name" value="P-loop containing nucleoside triphosphate hydrolases"/>
    <property type="match status" value="1"/>
</dbReference>
<dbReference type="InterPro" id="IPR003593">
    <property type="entry name" value="AAA+_ATPase"/>
</dbReference>